<dbReference type="KEGG" id="vap:Vapar_4453"/>
<reference evidence="4" key="1">
    <citation type="submission" date="2009-06" db="EMBL/GenBank/DDBJ databases">
        <title>Complete sequence of chromosome 1 of Variovorax paradoxus S110.</title>
        <authorList>
            <consortium name="US DOE Joint Genome Institute"/>
            <person name="Lucas S."/>
            <person name="Copeland A."/>
            <person name="Lapidus A."/>
            <person name="Glavina del Rio T."/>
            <person name="Tice H."/>
            <person name="Bruce D."/>
            <person name="Goodwin L."/>
            <person name="Pitluck S."/>
            <person name="Chertkov O."/>
            <person name="Brettin T."/>
            <person name="Detter J.C."/>
            <person name="Han C."/>
            <person name="Larimer F."/>
            <person name="Land M."/>
            <person name="Hauser L."/>
            <person name="Kyrpides N."/>
            <person name="Ovchinnikova G."/>
            <person name="Orwin P."/>
            <person name="Leadbetter J.R."/>
            <person name="Spain J.C."/>
            <person name="Han J.I."/>
        </authorList>
    </citation>
    <scope>NUCLEOTIDE SEQUENCE</scope>
    <source>
        <strain evidence="4">S110</strain>
    </source>
</reference>
<sequence>MSTKPVISRRRNAGRQIRGSILVNTAIALSLIVITLIGTELGYLFYMKRELQKATDLAALAGAKEISYAGSCPSAKTAAKLSANGTGSTDRNRNLPISFSLEDAEIECGQWDPAKTTSDHFDSAPPDQQNAIRITLNRTPATLLSFFEGNRTIQTKAVATNDPIAAFSIGTGVASLDEGAVNSLLNGLLGTGNKIKLRVIDYQGLATGQVRLLDLVSAVPNVGTVSQLLDTQISMNDFMLAMVQALGSSNAVAVQALNAIIATNVKPLNVRIGDVIKVTTPSPESAANASINVLELLTTSAQIANGSNLVNLDTAIDFGALAQAKVQLVILEQPSIAIGPAGKDSQGNWRTQAHSASVRLFLDTKIVDTSSIPGISGLLNVSLLRLPIYIEVAPGDARLSSIQCAAQKKDCRVQIEARPGLGTVCIAGVTSAMMLNRTTPINCTTLPSATITEISFLGITVLEIQAKVPVQAAIPDTGYETLTYNGVTGDSDDVQTTNSNAVGAVLSGALGNFSSASKWTLTPVVLGALPVPVGSILSPLLSYVLSILSPLFSSLDAIVVPLLNLLGVQLGYADVHLLSVTCGEAKLVY</sequence>
<proteinExistence type="predicted"/>
<dbReference type="HOGENOM" id="CLU_022237_0_0_4"/>
<evidence type="ECO:0000259" key="2">
    <source>
        <dbReference type="Pfam" id="PF09977"/>
    </source>
</evidence>
<feature type="transmembrane region" description="Helical" evidence="1">
    <location>
        <begin position="21"/>
        <end position="46"/>
    </location>
</feature>
<keyword evidence="1" id="KW-1133">Transmembrane helix</keyword>
<dbReference type="STRING" id="543728.Vapar_4453"/>
<keyword evidence="1" id="KW-0472">Membrane</keyword>
<name>C5CK13_VARPS</name>
<dbReference type="Pfam" id="PF13400">
    <property type="entry name" value="Tad"/>
    <property type="match status" value="1"/>
</dbReference>
<dbReference type="InterPro" id="IPR018705">
    <property type="entry name" value="DUF2134_membrane"/>
</dbReference>
<dbReference type="InterPro" id="IPR028087">
    <property type="entry name" value="Tad_N"/>
</dbReference>
<organism evidence="4">
    <name type="scientific">Variovorax paradoxus (strain S110)</name>
    <dbReference type="NCBI Taxonomy" id="543728"/>
    <lineage>
        <taxon>Bacteria</taxon>
        <taxon>Pseudomonadati</taxon>
        <taxon>Pseudomonadota</taxon>
        <taxon>Betaproteobacteria</taxon>
        <taxon>Burkholderiales</taxon>
        <taxon>Comamonadaceae</taxon>
        <taxon>Variovorax</taxon>
    </lineage>
</organism>
<evidence type="ECO:0000259" key="3">
    <source>
        <dbReference type="Pfam" id="PF13400"/>
    </source>
</evidence>
<dbReference type="AlphaFoldDB" id="C5CK13"/>
<feature type="domain" description="Putative Flp pilus-assembly TadG-like N-terminal" evidence="3">
    <location>
        <begin position="19"/>
        <end position="64"/>
    </location>
</feature>
<feature type="domain" description="DUF2134" evidence="2">
    <location>
        <begin position="74"/>
        <end position="159"/>
    </location>
</feature>
<evidence type="ECO:0000256" key="1">
    <source>
        <dbReference type="SAM" id="Phobius"/>
    </source>
</evidence>
<evidence type="ECO:0008006" key="5">
    <source>
        <dbReference type="Google" id="ProtNLM"/>
    </source>
</evidence>
<protein>
    <recommendedName>
        <fullName evidence="5">DUF2134 domain-containing protein</fullName>
    </recommendedName>
</protein>
<dbReference type="OrthoDB" id="8534992at2"/>
<evidence type="ECO:0000313" key="4">
    <source>
        <dbReference type="EMBL" id="ACS21064.1"/>
    </source>
</evidence>
<dbReference type="Pfam" id="PF09977">
    <property type="entry name" value="Tad_C"/>
    <property type="match status" value="1"/>
</dbReference>
<accession>C5CK13</accession>
<keyword evidence="1" id="KW-0812">Transmembrane</keyword>
<dbReference type="eggNOG" id="COG4655">
    <property type="taxonomic scope" value="Bacteria"/>
</dbReference>
<dbReference type="EMBL" id="CP001635">
    <property type="protein sequence ID" value="ACS21064.1"/>
    <property type="molecule type" value="Genomic_DNA"/>
</dbReference>
<gene>
    <name evidence="4" type="ordered locus">Vapar_4453</name>
</gene>